<evidence type="ECO:0000313" key="4">
    <source>
        <dbReference type="Proteomes" id="UP001182556"/>
    </source>
</evidence>
<dbReference type="EMBL" id="JAODAN010000010">
    <property type="protein sequence ID" value="KAK1921601.1"/>
    <property type="molecule type" value="Genomic_DNA"/>
</dbReference>
<keyword evidence="4" id="KW-1185">Reference proteome</keyword>
<name>A0AAD9CTF1_PAPLA</name>
<dbReference type="Pfam" id="PF06487">
    <property type="entry name" value="SAP18"/>
    <property type="match status" value="1"/>
</dbReference>
<organism evidence="3 4">
    <name type="scientific">Papiliotrema laurentii</name>
    <name type="common">Cryptococcus laurentii</name>
    <dbReference type="NCBI Taxonomy" id="5418"/>
    <lineage>
        <taxon>Eukaryota</taxon>
        <taxon>Fungi</taxon>
        <taxon>Dikarya</taxon>
        <taxon>Basidiomycota</taxon>
        <taxon>Agaricomycotina</taxon>
        <taxon>Tremellomycetes</taxon>
        <taxon>Tremellales</taxon>
        <taxon>Rhynchogastremaceae</taxon>
        <taxon>Papiliotrema</taxon>
    </lineage>
</organism>
<dbReference type="PANTHER" id="PTHR13082">
    <property type="entry name" value="SAP18"/>
    <property type="match status" value="1"/>
</dbReference>
<comment type="caution">
    <text evidence="3">The sequence shown here is derived from an EMBL/GenBank/DDBJ whole genome shotgun (WGS) entry which is preliminary data.</text>
</comment>
<evidence type="ECO:0000313" key="3">
    <source>
        <dbReference type="EMBL" id="KAK1921601.1"/>
    </source>
</evidence>
<protein>
    <submittedName>
        <fullName evidence="3">Sin3 associated polypeptide p18-domain-containing protein</fullName>
    </submittedName>
</protein>
<feature type="compositionally biased region" description="Gly residues" evidence="2">
    <location>
        <begin position="289"/>
        <end position="310"/>
    </location>
</feature>
<sequence length="350" mass="37281">MSRSRSRTRSPSRARSVSMERSKSPAKRDRSASPTGESQCPFLIRVFVTKGKHTHISEFDKGNFPLRDEFSAYGWKHTTPSQIIALLFPSFPPAYRHPGARFSFKHIYVDASPRGLYRATDLVSFTVRDLLHALPVGDSAPATAEELPGKSTADKMDMELDDTPDDREQGRKVGRKIEEKTLDDYGFVIGDLLSVSVWTPEPKARLPVPGAEVGVPGGGGRVGGAGLGPGANGETSFGWGGRDREGRGGRDAPRGGFGGRGGGAAGRDGWGRGGPLPPQDRALGRDEVAGGGNWRGGGHFGSRGGPGGGRRSVSPGPRDRNGEGGRGGEGGFGGRDRSPPRERRTSWSRR</sequence>
<dbReference type="AlphaFoldDB" id="A0AAD9CTF1"/>
<dbReference type="InterPro" id="IPR042534">
    <property type="entry name" value="SAP18_sf"/>
</dbReference>
<feature type="compositionally biased region" description="Basic and acidic residues" evidence="2">
    <location>
        <begin position="18"/>
        <end position="31"/>
    </location>
</feature>
<evidence type="ECO:0000256" key="2">
    <source>
        <dbReference type="SAM" id="MobiDB-lite"/>
    </source>
</evidence>
<feature type="compositionally biased region" description="Gly residues" evidence="2">
    <location>
        <begin position="255"/>
        <end position="274"/>
    </location>
</feature>
<feature type="compositionally biased region" description="Basic residues" evidence="2">
    <location>
        <begin position="1"/>
        <end position="12"/>
    </location>
</feature>
<reference evidence="3" key="1">
    <citation type="submission" date="2023-02" db="EMBL/GenBank/DDBJ databases">
        <title>Identification and recombinant expression of a fungal hydrolase from Papiliotrema laurentii that hydrolyzes apple cutin and clears colloidal polyester polyurethane.</title>
        <authorList>
            <consortium name="DOE Joint Genome Institute"/>
            <person name="Roman V.A."/>
            <person name="Bojanowski C."/>
            <person name="Crable B.R."/>
            <person name="Wagner D.N."/>
            <person name="Hung C.S."/>
            <person name="Nadeau L.J."/>
            <person name="Schratz L."/>
            <person name="Haridas S."/>
            <person name="Pangilinan J."/>
            <person name="Lipzen A."/>
            <person name="Na H."/>
            <person name="Yan M."/>
            <person name="Ng V."/>
            <person name="Grigoriev I.V."/>
            <person name="Spatafora J.W."/>
            <person name="Barlow D."/>
            <person name="Biffinger J."/>
            <person name="Kelley-Loughnane N."/>
            <person name="Varaljay V.A."/>
            <person name="Crookes-Goodson W.J."/>
        </authorList>
    </citation>
    <scope>NUCLEOTIDE SEQUENCE</scope>
    <source>
        <strain evidence="3">5307AH</strain>
    </source>
</reference>
<dbReference type="InterPro" id="IPR010516">
    <property type="entry name" value="SAP18"/>
</dbReference>
<feature type="compositionally biased region" description="Gly residues" evidence="2">
    <location>
        <begin position="222"/>
        <end position="231"/>
    </location>
</feature>
<dbReference type="GO" id="GO:0005634">
    <property type="term" value="C:nucleus"/>
    <property type="evidence" value="ECO:0007669"/>
    <property type="project" value="TreeGrafter"/>
</dbReference>
<feature type="compositionally biased region" description="Basic and acidic residues" evidence="2">
    <location>
        <begin position="241"/>
        <end position="253"/>
    </location>
</feature>
<gene>
    <name evidence="3" type="ORF">DB88DRAFT_498545</name>
</gene>
<comment type="similarity">
    <text evidence="1">Belongs to the SAP18 family.</text>
</comment>
<dbReference type="Gene3D" id="3.10.20.550">
    <property type="entry name" value="ASAP complex, SAP18 subunit"/>
    <property type="match status" value="1"/>
</dbReference>
<feature type="compositionally biased region" description="Gly residues" evidence="2">
    <location>
        <begin position="324"/>
        <end position="333"/>
    </location>
</feature>
<evidence type="ECO:0000256" key="1">
    <source>
        <dbReference type="ARBA" id="ARBA00009143"/>
    </source>
</evidence>
<dbReference type="Proteomes" id="UP001182556">
    <property type="component" value="Unassembled WGS sequence"/>
</dbReference>
<feature type="compositionally biased region" description="Basic and acidic residues" evidence="2">
    <location>
        <begin position="334"/>
        <end position="350"/>
    </location>
</feature>
<feature type="region of interest" description="Disordered" evidence="2">
    <location>
        <begin position="1"/>
        <end position="37"/>
    </location>
</feature>
<feature type="region of interest" description="Disordered" evidence="2">
    <location>
        <begin position="140"/>
        <end position="171"/>
    </location>
</feature>
<proteinExistence type="inferred from homology"/>
<feature type="region of interest" description="Disordered" evidence="2">
    <location>
        <begin position="222"/>
        <end position="350"/>
    </location>
</feature>
<accession>A0AAD9CTF1</accession>
<dbReference type="PANTHER" id="PTHR13082:SF0">
    <property type="entry name" value="HISTONE DEACETYLASE COMPLEX SUBUNIT SAP18"/>
    <property type="match status" value="1"/>
</dbReference>